<dbReference type="EMBL" id="BBRZ01000038">
    <property type="protein sequence ID" value="GAM56844.1"/>
    <property type="molecule type" value="Genomic_DNA"/>
</dbReference>
<organism evidence="1 2">
    <name type="scientific">Vibrio ishigakensis</name>
    <dbReference type="NCBI Taxonomy" id="1481914"/>
    <lineage>
        <taxon>Bacteria</taxon>
        <taxon>Pseudomonadati</taxon>
        <taxon>Pseudomonadota</taxon>
        <taxon>Gammaproteobacteria</taxon>
        <taxon>Vibrionales</taxon>
        <taxon>Vibrionaceae</taxon>
        <taxon>Vibrio</taxon>
    </lineage>
</organism>
<reference evidence="1 2" key="2">
    <citation type="submission" date="2015-01" db="EMBL/GenBank/DDBJ databases">
        <authorList>
            <consortium name="NBRP consortium"/>
            <person name="Sawabe T."/>
            <person name="Meirelles P."/>
            <person name="Feng G."/>
            <person name="Sayaka M."/>
            <person name="Hattori M."/>
            <person name="Ohkuma M."/>
        </authorList>
    </citation>
    <scope>NUCLEOTIDE SEQUENCE [LARGE SCALE GENOMIC DNA]</scope>
    <source>
        <strain evidence="2">JCM 19231</strain>
    </source>
</reference>
<dbReference type="AlphaFoldDB" id="A0A0B8P1L2"/>
<protein>
    <submittedName>
        <fullName evidence="1">Uncharacterized protein</fullName>
    </submittedName>
</protein>
<proteinExistence type="predicted"/>
<sequence>MPINMAMMTLKKLNQCPQLTSLETRSAYELPLFTMKFGSYISA</sequence>
<name>A0A0B8P1L2_9VIBR</name>
<evidence type="ECO:0000313" key="1">
    <source>
        <dbReference type="EMBL" id="GAM56844.1"/>
    </source>
</evidence>
<accession>A0A0B8P1L2</accession>
<keyword evidence="2" id="KW-1185">Reference proteome</keyword>
<dbReference type="Proteomes" id="UP000031671">
    <property type="component" value="Unassembled WGS sequence"/>
</dbReference>
<evidence type="ECO:0000313" key="2">
    <source>
        <dbReference type="Proteomes" id="UP000031671"/>
    </source>
</evidence>
<reference evidence="1 2" key="1">
    <citation type="submission" date="2015-01" db="EMBL/GenBank/DDBJ databases">
        <title>Vibrio sp. C1 JCM 19231 whole genome shotgun sequence.</title>
        <authorList>
            <person name="Sawabe T."/>
            <person name="Meirelles P."/>
            <person name="Feng G."/>
            <person name="Sayaka M."/>
            <person name="Hattori M."/>
            <person name="Ohkuma M."/>
        </authorList>
    </citation>
    <scope>NUCLEOTIDE SEQUENCE [LARGE SCALE GENOMIC DNA]</scope>
    <source>
        <strain evidence="2">JCM 19231</strain>
    </source>
</reference>
<comment type="caution">
    <text evidence="1">The sequence shown here is derived from an EMBL/GenBank/DDBJ whole genome shotgun (WGS) entry which is preliminary data.</text>
</comment>
<gene>
    <name evidence="1" type="ORF">JCM19231_4406</name>
</gene>